<evidence type="ECO:0000313" key="1">
    <source>
        <dbReference type="EMBL" id="KAI8547272.1"/>
    </source>
</evidence>
<accession>A0ACC0N3L6</accession>
<keyword evidence="2" id="KW-1185">Reference proteome</keyword>
<organism evidence="1 2">
    <name type="scientific">Rhododendron molle</name>
    <name type="common">Chinese azalea</name>
    <name type="synonym">Azalea mollis</name>
    <dbReference type="NCBI Taxonomy" id="49168"/>
    <lineage>
        <taxon>Eukaryota</taxon>
        <taxon>Viridiplantae</taxon>
        <taxon>Streptophyta</taxon>
        <taxon>Embryophyta</taxon>
        <taxon>Tracheophyta</taxon>
        <taxon>Spermatophyta</taxon>
        <taxon>Magnoliopsida</taxon>
        <taxon>eudicotyledons</taxon>
        <taxon>Gunneridae</taxon>
        <taxon>Pentapetalae</taxon>
        <taxon>asterids</taxon>
        <taxon>Ericales</taxon>
        <taxon>Ericaceae</taxon>
        <taxon>Ericoideae</taxon>
        <taxon>Rhodoreae</taxon>
        <taxon>Rhododendron</taxon>
    </lineage>
</organism>
<dbReference type="EMBL" id="CM046394">
    <property type="protein sequence ID" value="KAI8547272.1"/>
    <property type="molecule type" value="Genomic_DNA"/>
</dbReference>
<proteinExistence type="predicted"/>
<name>A0ACC0N3L6_RHOML</name>
<dbReference type="Proteomes" id="UP001062846">
    <property type="component" value="Chromosome 7"/>
</dbReference>
<gene>
    <name evidence="1" type="ORF">RHMOL_Rhmol07G0181900</name>
</gene>
<reference evidence="1" key="1">
    <citation type="submission" date="2022-02" db="EMBL/GenBank/DDBJ databases">
        <title>Plant Genome Project.</title>
        <authorList>
            <person name="Zhang R.-G."/>
        </authorList>
    </citation>
    <scope>NUCLEOTIDE SEQUENCE</scope>
    <source>
        <strain evidence="1">AT1</strain>
    </source>
</reference>
<evidence type="ECO:0000313" key="2">
    <source>
        <dbReference type="Proteomes" id="UP001062846"/>
    </source>
</evidence>
<sequence length="120" mass="13636">MGDTIATLFIHFRGKLVEEPQLSYIGGRVATFSIIDKVSYFDIVDIIYELRCPRHIKVFYQLLEISANKSLGELQCDTNVMELFTMYGEGAEVNIYVHDPFSIEGDSENEYGISGVETRI</sequence>
<comment type="caution">
    <text evidence="1">The sequence shown here is derived from an EMBL/GenBank/DDBJ whole genome shotgun (WGS) entry which is preliminary data.</text>
</comment>
<protein>
    <submittedName>
        <fullName evidence="1">Uncharacterized protein</fullName>
    </submittedName>
</protein>